<reference evidence="2 3" key="1">
    <citation type="submission" date="2019-11" db="EMBL/GenBank/DDBJ databases">
        <title>Draft Whole-Genome sequence of the marine photosynthetic bacterium Rhodovulum strictum DSM 11289.</title>
        <authorList>
            <person name="Kyndt J.A."/>
            <person name="Meyer T.E."/>
        </authorList>
    </citation>
    <scope>NUCLEOTIDE SEQUENCE [LARGE SCALE GENOMIC DNA]</scope>
    <source>
        <strain evidence="2 3">DSM 11289</strain>
    </source>
</reference>
<keyword evidence="3" id="KW-1185">Reference proteome</keyword>
<evidence type="ECO:0000259" key="1">
    <source>
        <dbReference type="PROSITE" id="PS51702"/>
    </source>
</evidence>
<accession>A0A844BNF7</accession>
<dbReference type="PROSITE" id="PS51702">
    <property type="entry name" value="HTH_MU"/>
    <property type="match status" value="1"/>
</dbReference>
<dbReference type="EMBL" id="WJPO01000016">
    <property type="protein sequence ID" value="MRH21497.1"/>
    <property type="molecule type" value="Genomic_DNA"/>
</dbReference>
<dbReference type="GO" id="GO:0003677">
    <property type="term" value="F:DNA binding"/>
    <property type="evidence" value="ECO:0007669"/>
    <property type="project" value="InterPro"/>
</dbReference>
<evidence type="ECO:0000313" key="3">
    <source>
        <dbReference type="Proteomes" id="UP000466730"/>
    </source>
</evidence>
<sequence>MTGELPLTVQVPAEDWAYAQRRIAFMEALLLRVVRERRQLQEWFTAAELAEQRLPGLPGTRAAITRKARRENWLCLPVKRQDRRSVAYHVSALPPRAFDALIARILDLPALDAGSFAIADLPKPQGVAEPVPDNTAPPWVLPLMRILRNEAHGDLSLAWRTLPDHLAPGTVLPDVHEAARILLRLGLA</sequence>
<evidence type="ECO:0000313" key="2">
    <source>
        <dbReference type="EMBL" id="MRH21497.1"/>
    </source>
</evidence>
<dbReference type="InterPro" id="IPR036388">
    <property type="entry name" value="WH-like_DNA-bd_sf"/>
</dbReference>
<dbReference type="Proteomes" id="UP000466730">
    <property type="component" value="Unassembled WGS sequence"/>
</dbReference>
<gene>
    <name evidence="2" type="ORF">GH815_10875</name>
</gene>
<dbReference type="SUPFAM" id="SSF46955">
    <property type="entry name" value="Putative DNA-binding domain"/>
    <property type="match status" value="1"/>
</dbReference>
<dbReference type="InterPro" id="IPR003314">
    <property type="entry name" value="Mu-type_HTH"/>
</dbReference>
<organism evidence="2 3">
    <name type="scientific">Rhodovulum strictum</name>
    <dbReference type="NCBI Taxonomy" id="58314"/>
    <lineage>
        <taxon>Bacteria</taxon>
        <taxon>Pseudomonadati</taxon>
        <taxon>Pseudomonadota</taxon>
        <taxon>Alphaproteobacteria</taxon>
        <taxon>Rhodobacterales</taxon>
        <taxon>Paracoccaceae</taxon>
        <taxon>Rhodovulum</taxon>
    </lineage>
</organism>
<dbReference type="RefSeq" id="WP_153748804.1">
    <property type="nucleotide sequence ID" value="NZ_BAAADI010000064.1"/>
</dbReference>
<protein>
    <recommendedName>
        <fullName evidence="1">HTH Mu-type domain-containing protein</fullName>
    </recommendedName>
</protein>
<name>A0A844BNF7_9RHOB</name>
<feature type="domain" description="HTH Mu-type" evidence="1">
    <location>
        <begin position="42"/>
        <end position="109"/>
    </location>
</feature>
<dbReference type="Gene3D" id="1.10.10.10">
    <property type="entry name" value="Winged helix-like DNA-binding domain superfamily/Winged helix DNA-binding domain"/>
    <property type="match status" value="1"/>
</dbReference>
<dbReference type="OrthoDB" id="7358490at2"/>
<dbReference type="AlphaFoldDB" id="A0A844BNF7"/>
<comment type="caution">
    <text evidence="2">The sequence shown here is derived from an EMBL/GenBank/DDBJ whole genome shotgun (WGS) entry which is preliminary data.</text>
</comment>
<dbReference type="InterPro" id="IPR009061">
    <property type="entry name" value="DNA-bd_dom_put_sf"/>
</dbReference>
<proteinExistence type="predicted"/>